<dbReference type="CDD" id="cd19531">
    <property type="entry name" value="LCL_NRPS-like"/>
    <property type="match status" value="1"/>
</dbReference>
<feature type="region of interest" description="Disordered" evidence="4">
    <location>
        <begin position="1081"/>
        <end position="1103"/>
    </location>
</feature>
<dbReference type="InterPro" id="IPR025110">
    <property type="entry name" value="AMP-bd_C"/>
</dbReference>
<evidence type="ECO:0000313" key="6">
    <source>
        <dbReference type="EMBL" id="AXG82293.1"/>
    </source>
</evidence>
<feature type="compositionally biased region" description="Low complexity" evidence="4">
    <location>
        <begin position="483"/>
        <end position="492"/>
    </location>
</feature>
<dbReference type="GO" id="GO:0003824">
    <property type="term" value="F:catalytic activity"/>
    <property type="evidence" value="ECO:0007669"/>
    <property type="project" value="InterPro"/>
</dbReference>
<dbReference type="NCBIfam" id="TIGR01733">
    <property type="entry name" value="AA-adenyl-dom"/>
    <property type="match status" value="1"/>
</dbReference>
<dbReference type="Pfam" id="PF00501">
    <property type="entry name" value="AMP-binding"/>
    <property type="match status" value="1"/>
</dbReference>
<dbReference type="SMART" id="SM00824">
    <property type="entry name" value="PKS_TE"/>
    <property type="match status" value="1"/>
</dbReference>
<dbReference type="Gene3D" id="3.30.559.10">
    <property type="entry name" value="Chloramphenicol acetyltransferase-like domain"/>
    <property type="match status" value="1"/>
</dbReference>
<dbReference type="KEGG" id="spad:DVK44_01555"/>
<dbReference type="GO" id="GO:0044550">
    <property type="term" value="P:secondary metabolite biosynthetic process"/>
    <property type="evidence" value="ECO:0007669"/>
    <property type="project" value="TreeGrafter"/>
</dbReference>
<dbReference type="GO" id="GO:0008610">
    <property type="term" value="P:lipid biosynthetic process"/>
    <property type="evidence" value="ECO:0007669"/>
    <property type="project" value="UniProtKB-ARBA"/>
</dbReference>
<evidence type="ECO:0000313" key="7">
    <source>
        <dbReference type="Proteomes" id="UP000253868"/>
    </source>
</evidence>
<dbReference type="Pfam" id="PF13193">
    <property type="entry name" value="AMP-binding_C"/>
    <property type="match status" value="1"/>
</dbReference>
<dbReference type="GO" id="GO:0031177">
    <property type="term" value="F:phosphopantetheine binding"/>
    <property type="evidence" value="ECO:0007669"/>
    <property type="project" value="InterPro"/>
</dbReference>
<dbReference type="InterPro" id="IPR023213">
    <property type="entry name" value="CAT-like_dom_sf"/>
</dbReference>
<dbReference type="CDD" id="cd05930">
    <property type="entry name" value="A_NRPS"/>
    <property type="match status" value="1"/>
</dbReference>
<name>A0A345I019_9ACTN</name>
<dbReference type="FunFam" id="3.40.50.980:FF:000001">
    <property type="entry name" value="Non-ribosomal peptide synthetase"/>
    <property type="match status" value="1"/>
</dbReference>
<dbReference type="Gene3D" id="2.30.38.10">
    <property type="entry name" value="Luciferase, Domain 3"/>
    <property type="match status" value="1"/>
</dbReference>
<reference evidence="7" key="1">
    <citation type="submission" date="2018-07" db="EMBL/GenBank/DDBJ databases">
        <authorList>
            <person name="Zhao J."/>
        </authorList>
    </citation>
    <scope>NUCLEOTIDE SEQUENCE [LARGE SCALE GENOMIC DNA]</scope>
    <source>
        <strain evidence="7">GSSD-12</strain>
    </source>
</reference>
<evidence type="ECO:0000256" key="2">
    <source>
        <dbReference type="ARBA" id="ARBA00022450"/>
    </source>
</evidence>
<evidence type="ECO:0000256" key="1">
    <source>
        <dbReference type="ARBA" id="ARBA00001957"/>
    </source>
</evidence>
<sequence length="1344" mass="145183">MSFAQQRLWFLAQLPGANEAYNEAIAYRLRGPLDRPVLARALDAVVARHEVLRTRLVDGDGSVRQVIDPPETGFALVVDDLSGLPGADGEARLDALRRAEAAAPFDLGRGPLGRGRLVVLAEDHHVLLLTFHHTVFDGWSLTVLLRELGVIYPALRRGMADPLPPLPLQYADHAARQREWMSGAECAAQAAHWQRNLAGAPALLEPPADRPRPPEQDHRGDRVAISLDRELTSGLRSLARRGGGTLFVAVLTGWSIVLSRLTGQTDVVVGTPVANRRGRELNDLIGFFVNSLALRTDLSDDPTGTELLKRVRGTVRSALDHQDLPFERVVELVNPVRGTDRTPLFQTMCAWVPSRKGLLALPGVEAEPLPIPYAPAKFDLALSMAEEDGRLVGHLDYATALFDRATAERYAGYLRRVLAQLVERPELPVTDLALMDEAETRRLLADWDATEGAAAVPPSGLGGLVERFEAWVRERPDGPALVGPAHGTAAPDGPAPGGDPAKDGVPAPDTPATGGAVHRLDYAALDRRVNRLAHALIARGVGPDQVVGLHTGRSAELVVGILGILKAGAAYLPLDPAQPAERLAAMVADAAPALVLTDAAEPAEGRHSLTAVESEGLRDDAPGVRVGPDRLAYVIYTSGSTGRPKGVAVTHGNVINLFDTWLARFGATPGEATSAWSNIGFDASVHEILLPMTTGAVLHLVPDELRADPAALMEWLRQHRVVQAFLPPSYITWIDEDPKERLDGLALRQLLTGVESLPERALHRMTQVLPGLRICFGYGPTETTLYSTAYTDPRPLDRQCPIGRPLGNTRLYLLDERRRPVPPGVTGEVYIGGACVARGYLNRPEETAERFLPDPFVPGGRLYRTGDLARRLPDGNAEYAGRRDNQVKLRGFRIECGEVEAALLALPDVREAVVLADHDPAGRPRLVAAVGREAAEPRQAGEWRTALARRLPDYMIPALVVELPALPRTRNGKVDRAVVLERVRTAASAQVNQASPRDHIELTLYQIWQQVLVEPDIGIRDSFFDIGGTSISAIRMVHAVREAFGETLPFRELMLHPTIEALGGRLRAGAPERPADNLIEFRAGGGPESGGPPGEPDAVPGQARPPGRVVCVHPAGGTAFCYLSLAKALPPEFGVYGIQSPGVNPGEEFLPSVEAMAEAYLRLVTPLLDAPLVITGLSYGGLVAHEMGRRLALAGHTEVSVVLLDTQATGGPLAPELTAPVEMAEFRDKLVKFNGMYPGIDDEQIDQYFRIYNHNRSTVPGYTVPVSPARLVLVQAAAEGADEEQLRDVREFWRGRAGGGFLVERADCGHWEMLESAEAVRVAALLEAELARFAPAPAALTREA</sequence>
<dbReference type="EMBL" id="CP031194">
    <property type="protein sequence ID" value="AXG82293.1"/>
    <property type="molecule type" value="Genomic_DNA"/>
</dbReference>
<dbReference type="SUPFAM" id="SSF47336">
    <property type="entry name" value="ACP-like"/>
    <property type="match status" value="1"/>
</dbReference>
<dbReference type="FunFam" id="2.30.38.10:FF:000001">
    <property type="entry name" value="Non-ribosomal peptide synthetase PvdI"/>
    <property type="match status" value="1"/>
</dbReference>
<dbReference type="Pfam" id="PF00668">
    <property type="entry name" value="Condensation"/>
    <property type="match status" value="1"/>
</dbReference>
<dbReference type="SUPFAM" id="SSF56801">
    <property type="entry name" value="Acetyl-CoA synthetase-like"/>
    <property type="match status" value="1"/>
</dbReference>
<dbReference type="SUPFAM" id="SSF53474">
    <property type="entry name" value="alpha/beta-Hydrolases"/>
    <property type="match status" value="1"/>
</dbReference>
<dbReference type="Gene3D" id="3.40.50.1820">
    <property type="entry name" value="alpha/beta hydrolase"/>
    <property type="match status" value="1"/>
</dbReference>
<feature type="domain" description="Carrier" evidence="5">
    <location>
        <begin position="995"/>
        <end position="1070"/>
    </location>
</feature>
<organism evidence="6 7">
    <name type="scientific">Streptomyces paludis</name>
    <dbReference type="NCBI Taxonomy" id="2282738"/>
    <lineage>
        <taxon>Bacteria</taxon>
        <taxon>Bacillati</taxon>
        <taxon>Actinomycetota</taxon>
        <taxon>Actinomycetes</taxon>
        <taxon>Kitasatosporales</taxon>
        <taxon>Streptomycetaceae</taxon>
        <taxon>Streptomyces</taxon>
    </lineage>
</organism>
<dbReference type="PROSITE" id="PS50075">
    <property type="entry name" value="CARRIER"/>
    <property type="match status" value="1"/>
</dbReference>
<dbReference type="Gene3D" id="3.30.300.30">
    <property type="match status" value="1"/>
</dbReference>
<dbReference type="InterPro" id="IPR010071">
    <property type="entry name" value="AA_adenyl_dom"/>
</dbReference>
<dbReference type="InterPro" id="IPR020802">
    <property type="entry name" value="TesA-like"/>
</dbReference>
<dbReference type="InterPro" id="IPR036736">
    <property type="entry name" value="ACP-like_sf"/>
</dbReference>
<dbReference type="InterPro" id="IPR009081">
    <property type="entry name" value="PP-bd_ACP"/>
</dbReference>
<feature type="compositionally biased region" description="Basic and acidic residues" evidence="4">
    <location>
        <begin position="207"/>
        <end position="221"/>
    </location>
</feature>
<dbReference type="Pfam" id="PF00975">
    <property type="entry name" value="Thioesterase"/>
    <property type="match status" value="1"/>
</dbReference>
<protein>
    <submittedName>
        <fullName evidence="6">Amino acid adenylation domain-containing protein</fullName>
    </submittedName>
</protein>
<evidence type="ECO:0000259" key="5">
    <source>
        <dbReference type="PROSITE" id="PS50075"/>
    </source>
</evidence>
<feature type="compositionally biased region" description="Gly residues" evidence="4">
    <location>
        <begin position="1083"/>
        <end position="1092"/>
    </location>
</feature>
<dbReference type="SMART" id="SM00823">
    <property type="entry name" value="PKS_PP"/>
    <property type="match status" value="1"/>
</dbReference>
<keyword evidence="7" id="KW-1185">Reference proteome</keyword>
<dbReference type="PANTHER" id="PTHR45527">
    <property type="entry name" value="NONRIBOSOMAL PEPTIDE SYNTHETASE"/>
    <property type="match status" value="1"/>
</dbReference>
<dbReference type="SUPFAM" id="SSF52777">
    <property type="entry name" value="CoA-dependent acyltransferases"/>
    <property type="match status" value="2"/>
</dbReference>
<dbReference type="InterPro" id="IPR020806">
    <property type="entry name" value="PKS_PP-bd"/>
</dbReference>
<proteinExistence type="predicted"/>
<accession>A0A345I019</accession>
<keyword evidence="3" id="KW-0597">Phosphoprotein</keyword>
<dbReference type="InterPro" id="IPR029058">
    <property type="entry name" value="AB_hydrolase_fold"/>
</dbReference>
<dbReference type="Gene3D" id="3.40.50.980">
    <property type="match status" value="2"/>
</dbReference>
<dbReference type="PANTHER" id="PTHR45527:SF1">
    <property type="entry name" value="FATTY ACID SYNTHASE"/>
    <property type="match status" value="1"/>
</dbReference>
<feature type="region of interest" description="Disordered" evidence="4">
    <location>
        <begin position="477"/>
        <end position="515"/>
    </location>
</feature>
<evidence type="ECO:0000256" key="3">
    <source>
        <dbReference type="ARBA" id="ARBA00022553"/>
    </source>
</evidence>
<dbReference type="Proteomes" id="UP000253868">
    <property type="component" value="Chromosome"/>
</dbReference>
<dbReference type="InterPro" id="IPR045851">
    <property type="entry name" value="AMP-bd_C_sf"/>
</dbReference>
<dbReference type="GO" id="GO:0005737">
    <property type="term" value="C:cytoplasm"/>
    <property type="evidence" value="ECO:0007669"/>
    <property type="project" value="TreeGrafter"/>
</dbReference>
<dbReference type="GO" id="GO:0017000">
    <property type="term" value="P:antibiotic biosynthetic process"/>
    <property type="evidence" value="ECO:0007669"/>
    <property type="project" value="UniProtKB-ARBA"/>
</dbReference>
<evidence type="ECO:0000256" key="4">
    <source>
        <dbReference type="SAM" id="MobiDB-lite"/>
    </source>
</evidence>
<dbReference type="Gene3D" id="3.30.559.30">
    <property type="entry name" value="Nonribosomal peptide synthetase, condensation domain"/>
    <property type="match status" value="1"/>
</dbReference>
<dbReference type="Pfam" id="PF00550">
    <property type="entry name" value="PP-binding"/>
    <property type="match status" value="1"/>
</dbReference>
<dbReference type="GO" id="GO:0043041">
    <property type="term" value="P:amino acid activation for nonribosomal peptide biosynthetic process"/>
    <property type="evidence" value="ECO:0007669"/>
    <property type="project" value="TreeGrafter"/>
</dbReference>
<dbReference type="PROSITE" id="PS00455">
    <property type="entry name" value="AMP_BINDING"/>
    <property type="match status" value="1"/>
</dbReference>
<dbReference type="OrthoDB" id="2472181at2"/>
<comment type="cofactor">
    <cofactor evidence="1">
        <name>pantetheine 4'-phosphate</name>
        <dbReference type="ChEBI" id="CHEBI:47942"/>
    </cofactor>
</comment>
<dbReference type="InterPro" id="IPR001031">
    <property type="entry name" value="Thioesterase"/>
</dbReference>
<dbReference type="Gene3D" id="1.10.1200.10">
    <property type="entry name" value="ACP-like"/>
    <property type="match status" value="1"/>
</dbReference>
<dbReference type="InterPro" id="IPR020845">
    <property type="entry name" value="AMP-binding_CS"/>
</dbReference>
<feature type="region of interest" description="Disordered" evidence="4">
    <location>
        <begin position="202"/>
        <end position="221"/>
    </location>
</feature>
<dbReference type="InterPro" id="IPR000873">
    <property type="entry name" value="AMP-dep_synth/lig_dom"/>
</dbReference>
<gene>
    <name evidence="6" type="ORF">DVK44_01555</name>
</gene>
<dbReference type="InterPro" id="IPR001242">
    <property type="entry name" value="Condensation_dom"/>
</dbReference>
<keyword evidence="2" id="KW-0596">Phosphopantetheine</keyword>